<dbReference type="CDD" id="cd03801">
    <property type="entry name" value="GT4_PimA-like"/>
    <property type="match status" value="1"/>
</dbReference>
<proteinExistence type="predicted"/>
<evidence type="ECO:0000259" key="1">
    <source>
        <dbReference type="Pfam" id="PF00534"/>
    </source>
</evidence>
<keyword evidence="2" id="KW-0808">Transferase</keyword>
<comment type="caution">
    <text evidence="2">The sequence shown here is derived from an EMBL/GenBank/DDBJ whole genome shotgun (WGS) entry which is preliminary data.</text>
</comment>
<feature type="domain" description="Glycosyl transferase family 1" evidence="1">
    <location>
        <begin position="190"/>
        <end position="341"/>
    </location>
</feature>
<dbReference type="EMBL" id="BFAV01000102">
    <property type="protein sequence ID" value="GBF33445.1"/>
    <property type="molecule type" value="Genomic_DNA"/>
</dbReference>
<evidence type="ECO:0000313" key="2">
    <source>
        <dbReference type="EMBL" id="GBF33445.1"/>
    </source>
</evidence>
<dbReference type="OrthoDB" id="9787617at2"/>
<dbReference type="PANTHER" id="PTHR45947:SF3">
    <property type="entry name" value="SULFOQUINOVOSYL TRANSFERASE SQD2"/>
    <property type="match status" value="1"/>
</dbReference>
<dbReference type="InterPro" id="IPR001296">
    <property type="entry name" value="Glyco_trans_1"/>
</dbReference>
<dbReference type="AlphaFoldDB" id="A0A2L2XB62"/>
<gene>
    <name evidence="2" type="ORF">DCCM_2546</name>
</gene>
<dbReference type="PANTHER" id="PTHR45947">
    <property type="entry name" value="SULFOQUINOVOSYL TRANSFERASE SQD2"/>
    <property type="match status" value="1"/>
</dbReference>
<reference evidence="3" key="1">
    <citation type="submission" date="2018-02" db="EMBL/GenBank/DDBJ databases">
        <title>Genome sequence of Desulfocucumis palustris strain NAW-5.</title>
        <authorList>
            <person name="Watanabe M."/>
            <person name="Kojima H."/>
            <person name="Fukui M."/>
        </authorList>
    </citation>
    <scope>NUCLEOTIDE SEQUENCE [LARGE SCALE GENOMIC DNA]</scope>
    <source>
        <strain evidence="3">NAW-5</strain>
    </source>
</reference>
<dbReference type="Pfam" id="PF00534">
    <property type="entry name" value="Glycos_transf_1"/>
    <property type="match status" value="1"/>
</dbReference>
<dbReference type="InterPro" id="IPR050194">
    <property type="entry name" value="Glycosyltransferase_grp1"/>
</dbReference>
<dbReference type="SUPFAM" id="SSF53756">
    <property type="entry name" value="UDP-Glycosyltransferase/glycogen phosphorylase"/>
    <property type="match status" value="1"/>
</dbReference>
<evidence type="ECO:0000313" key="3">
    <source>
        <dbReference type="Proteomes" id="UP000239549"/>
    </source>
</evidence>
<name>A0A2L2XB62_9FIRM</name>
<organism evidence="2 3">
    <name type="scientific">Desulfocucumis palustris</name>
    <dbReference type="NCBI Taxonomy" id="1898651"/>
    <lineage>
        <taxon>Bacteria</taxon>
        <taxon>Bacillati</taxon>
        <taxon>Bacillota</taxon>
        <taxon>Clostridia</taxon>
        <taxon>Eubacteriales</taxon>
        <taxon>Desulfocucumaceae</taxon>
        <taxon>Desulfocucumis</taxon>
    </lineage>
</organism>
<dbReference type="Gene3D" id="3.40.50.2000">
    <property type="entry name" value="Glycogen Phosphorylase B"/>
    <property type="match status" value="2"/>
</dbReference>
<protein>
    <submittedName>
        <fullName evidence="2">Glycosyltransferase</fullName>
    </submittedName>
</protein>
<dbReference type="GO" id="GO:0016757">
    <property type="term" value="F:glycosyltransferase activity"/>
    <property type="evidence" value="ECO:0007669"/>
    <property type="project" value="InterPro"/>
</dbReference>
<dbReference type="Proteomes" id="UP000239549">
    <property type="component" value="Unassembled WGS sequence"/>
</dbReference>
<keyword evidence="3" id="KW-1185">Reference proteome</keyword>
<accession>A0A2L2XB62</accession>
<sequence length="379" mass="43908">MNKMAKRWRFLYMSGRILFIPPEYDCNISNAQILKDTCLVPCLLQKYYGYHTTIAAYSIDESLLKIHFPDCKFECINYTGIFNRDAHTYINEHANNFDILFMFGPYECYVEFGAIYKKCNPDGKIYLKLDMNRYWLSRIISTQHFSALLGMCHLISVESYNLYRIINRETPFNVELIPNGFYETFPVEPLGYPEKENIIITVGRLGIVEKQTDVLLKAFLDADIPGWKLKLIGNVAQRFLSTMETFREHPKFEQAVEFTGPIYDRQKLEEEYRRAKIFCMTSNVEAYAHVFAEAAKNGCYIISTDVDGAYDITDNEQYGTVVPVGDCKTITGAFEKICPDDDKIQEVFNGMYSFARSELSWKYILGKLDILFHLKGLAK</sequence>